<feature type="signal peptide" evidence="1">
    <location>
        <begin position="1"/>
        <end position="19"/>
    </location>
</feature>
<dbReference type="HOGENOM" id="CLU_036301_0_1_1"/>
<dbReference type="Gene3D" id="2.120.10.10">
    <property type="match status" value="1"/>
</dbReference>
<keyword evidence="1" id="KW-0732">Signal</keyword>
<comment type="caution">
    <text evidence="2">The sequence shown here is derived from an EMBL/GenBank/DDBJ whole genome shotgun (WGS) entry which is preliminary data.</text>
</comment>
<feature type="chain" id="PRO_5004934348" description="Sialidase domain-containing protein" evidence="1">
    <location>
        <begin position="20"/>
        <end position="444"/>
    </location>
</feature>
<evidence type="ECO:0008006" key="4">
    <source>
        <dbReference type="Google" id="ProtNLM"/>
    </source>
</evidence>
<organism evidence="2 3">
    <name type="scientific">Capronia epimyces CBS 606.96</name>
    <dbReference type="NCBI Taxonomy" id="1182542"/>
    <lineage>
        <taxon>Eukaryota</taxon>
        <taxon>Fungi</taxon>
        <taxon>Dikarya</taxon>
        <taxon>Ascomycota</taxon>
        <taxon>Pezizomycotina</taxon>
        <taxon>Eurotiomycetes</taxon>
        <taxon>Chaetothyriomycetidae</taxon>
        <taxon>Chaetothyriales</taxon>
        <taxon>Herpotrichiellaceae</taxon>
        <taxon>Capronia</taxon>
    </lineage>
</organism>
<dbReference type="SUPFAM" id="SSF110296">
    <property type="entry name" value="Oligoxyloglucan reducing end-specific cellobiohydrolase"/>
    <property type="match status" value="1"/>
</dbReference>
<dbReference type="EMBL" id="AMGY01000006">
    <property type="protein sequence ID" value="EXJ80601.1"/>
    <property type="molecule type" value="Genomic_DNA"/>
</dbReference>
<dbReference type="eggNOG" id="ENOG502QW46">
    <property type="taxonomic scope" value="Eukaryota"/>
</dbReference>
<reference evidence="2 3" key="1">
    <citation type="submission" date="2013-03" db="EMBL/GenBank/DDBJ databases">
        <title>The Genome Sequence of Capronia epimyces CBS 606.96.</title>
        <authorList>
            <consortium name="The Broad Institute Genomics Platform"/>
            <person name="Cuomo C."/>
            <person name="de Hoog S."/>
            <person name="Gorbushina A."/>
            <person name="Walker B."/>
            <person name="Young S.K."/>
            <person name="Zeng Q."/>
            <person name="Gargeya S."/>
            <person name="Fitzgerald M."/>
            <person name="Haas B."/>
            <person name="Abouelleil A."/>
            <person name="Allen A.W."/>
            <person name="Alvarado L."/>
            <person name="Arachchi H.M."/>
            <person name="Berlin A.M."/>
            <person name="Chapman S.B."/>
            <person name="Gainer-Dewar J."/>
            <person name="Goldberg J."/>
            <person name="Griggs A."/>
            <person name="Gujja S."/>
            <person name="Hansen M."/>
            <person name="Howarth C."/>
            <person name="Imamovic A."/>
            <person name="Ireland A."/>
            <person name="Larimer J."/>
            <person name="McCowan C."/>
            <person name="Murphy C."/>
            <person name="Pearson M."/>
            <person name="Poon T.W."/>
            <person name="Priest M."/>
            <person name="Roberts A."/>
            <person name="Saif S."/>
            <person name="Shea T."/>
            <person name="Sisk P."/>
            <person name="Sykes S."/>
            <person name="Wortman J."/>
            <person name="Nusbaum C."/>
            <person name="Birren B."/>
        </authorList>
    </citation>
    <scope>NUCLEOTIDE SEQUENCE [LARGE SCALE GENOMIC DNA]</scope>
    <source>
        <strain evidence="2 3">CBS 606.96</strain>
    </source>
</reference>
<name>W9XUB7_9EURO</name>
<gene>
    <name evidence="2" type="ORF">A1O3_06884</name>
</gene>
<keyword evidence="3" id="KW-1185">Reference proteome</keyword>
<dbReference type="Proteomes" id="UP000019478">
    <property type="component" value="Unassembled WGS sequence"/>
</dbReference>
<evidence type="ECO:0000256" key="1">
    <source>
        <dbReference type="SAM" id="SignalP"/>
    </source>
</evidence>
<dbReference type="OrthoDB" id="2130735at2759"/>
<evidence type="ECO:0000313" key="3">
    <source>
        <dbReference type="Proteomes" id="UP000019478"/>
    </source>
</evidence>
<dbReference type="AlphaFoldDB" id="W9XUB7"/>
<dbReference type="PANTHER" id="PTHR38792:SF3">
    <property type="entry name" value="BNR_ASP-BOX REPEAT DOMAIN PROTEIN (AFU_ORTHOLOGUE AFUA_7G06430)-RELATED"/>
    <property type="match status" value="1"/>
</dbReference>
<proteinExistence type="predicted"/>
<protein>
    <recommendedName>
        <fullName evidence="4">Sialidase domain-containing protein</fullName>
    </recommendedName>
</protein>
<dbReference type="RefSeq" id="XP_007735189.1">
    <property type="nucleotide sequence ID" value="XM_007736999.1"/>
</dbReference>
<accession>W9XUB7</accession>
<evidence type="ECO:0000313" key="2">
    <source>
        <dbReference type="EMBL" id="EXJ80601.1"/>
    </source>
</evidence>
<dbReference type="GeneID" id="19170989"/>
<sequence length="444" mass="48033">MKTPLLLSAFFLLLCMSSSAPTTAPAATNVYTYAYFNNDTIFLSPPNYTSPGTLYARTVQLGDKSLLATWENYSPEPPSVSFPIFRSTDNGVLWTKISQVEDTSGNNYGMRYQPFLYVLPQNWANWTAGTVFLAGNSIPTDLGSTNLQLYASRDGGWGWEFVSSIAKGGEAVPDNGLTPVWEPFLMLYGATDNDSSNNSQNSNGHDGDTQDILICYYSDQRDPAYGQKLVHQTTTDGKVWSDVVTDVAYQNYTDRPGMPVVAPISGSSKPEYILTYEYGGGPVNGVLPVNYTFPVFYKISSDPTQFGQVEGLPVVANANANGNTSLNVPTVPTSSPYVIYDEKNDLIIVSCGTLSQVFVSQAGAARSEDIGTLVWESRDTGEQVSYSRSLNLIYLDDSGREWTSNSGRDGSSSRALLIAGGGMLPSSQTPGQRNTVTVGLVEVA</sequence>
<dbReference type="STRING" id="1182542.W9XUB7"/>
<dbReference type="PANTHER" id="PTHR38792">
    <property type="entry name" value="BNR/ASP-BOX REPEAT DOMAIN PROTEIN (AFU_ORTHOLOGUE AFUA_7G06430)-RELATED"/>
    <property type="match status" value="1"/>
</dbReference>